<name>A0AAI8KBZ4_9PSED</name>
<feature type="compositionally biased region" description="Basic and acidic residues" evidence="1">
    <location>
        <begin position="43"/>
        <end position="52"/>
    </location>
</feature>
<sequence length="143" mass="16582">MKRFYSRSTGCCYLEGRHTDLPKDAVQIDDERYNSVIANPDPGKVRGHDRKGLPILVDPSPPGVEELGAAERKWRDRELAGVQWLRDRHRDEQDLSRDTTLTADQFGELLSYMQLLRDWPQSDAFPELEHRPVRPGWINELLT</sequence>
<gene>
    <name evidence="3" type="ORF">DZC75_13640</name>
</gene>
<reference evidence="3 4" key="1">
    <citation type="submission" date="2018-08" db="EMBL/GenBank/DDBJ databases">
        <authorList>
            <person name="Lee Y."/>
            <person name="Kakembo D."/>
        </authorList>
    </citation>
    <scope>NUCLEOTIDE SEQUENCE [LARGE SCALE GENOMIC DNA]</scope>
    <source>
        <strain evidence="3 4">JBCS1880</strain>
    </source>
</reference>
<dbReference type="EMBL" id="CP031641">
    <property type="protein sequence ID" value="AXO88991.1"/>
    <property type="molecule type" value="Genomic_DNA"/>
</dbReference>
<dbReference type="AlphaFoldDB" id="A0AAI8KBZ4"/>
<evidence type="ECO:0000313" key="3">
    <source>
        <dbReference type="EMBL" id="AXO88991.1"/>
    </source>
</evidence>
<keyword evidence="4" id="KW-1185">Reference proteome</keyword>
<feature type="domain" description="Phage tail assembly chaperone-like" evidence="2">
    <location>
        <begin position="69"/>
        <end position="135"/>
    </location>
</feature>
<proteinExistence type="predicted"/>
<dbReference type="Proteomes" id="UP000258127">
    <property type="component" value="Chromosome"/>
</dbReference>
<dbReference type="Pfam" id="PF16778">
    <property type="entry name" value="Phage_tail_APC"/>
    <property type="match status" value="1"/>
</dbReference>
<dbReference type="InterPro" id="IPR031893">
    <property type="entry name" value="Phage_tail_APC"/>
</dbReference>
<evidence type="ECO:0000259" key="2">
    <source>
        <dbReference type="Pfam" id="PF16778"/>
    </source>
</evidence>
<evidence type="ECO:0000256" key="1">
    <source>
        <dbReference type="SAM" id="MobiDB-lite"/>
    </source>
</evidence>
<feature type="region of interest" description="Disordered" evidence="1">
    <location>
        <begin position="37"/>
        <end position="62"/>
    </location>
</feature>
<protein>
    <submittedName>
        <fullName evidence="3">Phage tail protein</fullName>
    </submittedName>
</protein>
<organism evidence="3 4">
    <name type="scientific">Pseudomonas parafulva</name>
    <dbReference type="NCBI Taxonomy" id="157782"/>
    <lineage>
        <taxon>Bacteria</taxon>
        <taxon>Pseudomonadati</taxon>
        <taxon>Pseudomonadota</taxon>
        <taxon>Gammaproteobacteria</taxon>
        <taxon>Pseudomonadales</taxon>
        <taxon>Pseudomonadaceae</taxon>
        <taxon>Pseudomonas</taxon>
    </lineage>
</organism>
<evidence type="ECO:0000313" key="4">
    <source>
        <dbReference type="Proteomes" id="UP000258127"/>
    </source>
</evidence>
<dbReference type="RefSeq" id="WP_116888584.1">
    <property type="nucleotide sequence ID" value="NZ_CP031641.1"/>
</dbReference>
<accession>A0AAI8KBZ4</accession>